<comment type="similarity">
    <text evidence="1">Belongs to the FLZ family.</text>
</comment>
<feature type="zinc finger region" description="FLZ-type" evidence="4">
    <location>
        <begin position="217"/>
        <end position="261"/>
    </location>
</feature>
<dbReference type="GO" id="GO:0008270">
    <property type="term" value="F:zinc ion binding"/>
    <property type="evidence" value="ECO:0007669"/>
    <property type="project" value="UniProtKB-KW"/>
</dbReference>
<reference evidence="6 7" key="1">
    <citation type="submission" date="2024-12" db="EMBL/GenBank/DDBJ databases">
        <title>The unique morphological basis and parallel evolutionary history of personate flowers in Penstemon.</title>
        <authorList>
            <person name="Depatie T.H."/>
            <person name="Wessinger C.A."/>
        </authorList>
    </citation>
    <scope>NUCLEOTIDE SEQUENCE [LARGE SCALE GENOMIC DNA]</scope>
    <source>
        <strain evidence="6">WTNN_2</strain>
        <tissue evidence="6">Leaf</tissue>
    </source>
</reference>
<keyword evidence="3" id="KW-0862">Zinc</keyword>
<protein>
    <recommendedName>
        <fullName evidence="5">FLZ-type domain-containing protein</fullName>
    </recommendedName>
</protein>
<dbReference type="PROSITE" id="PS51795">
    <property type="entry name" value="ZF_FLZ"/>
    <property type="match status" value="1"/>
</dbReference>
<dbReference type="InterPro" id="IPR044593">
    <property type="entry name" value="FLZ8/MARD1"/>
</dbReference>
<dbReference type="PANTHER" id="PTHR46443">
    <property type="entry name" value="FCS-LIKE ZINC FINGER 8"/>
    <property type="match status" value="1"/>
</dbReference>
<proteinExistence type="inferred from homology"/>
<keyword evidence="7" id="KW-1185">Reference proteome</keyword>
<feature type="domain" description="FLZ-type" evidence="5">
    <location>
        <begin position="217"/>
        <end position="261"/>
    </location>
</feature>
<dbReference type="AlphaFoldDB" id="A0ABD3STN4"/>
<dbReference type="Pfam" id="PF04570">
    <property type="entry name" value="zf-FLZ"/>
    <property type="match status" value="1"/>
</dbReference>
<evidence type="ECO:0000256" key="3">
    <source>
        <dbReference type="ARBA" id="ARBA00022771"/>
    </source>
</evidence>
<dbReference type="Proteomes" id="UP001634393">
    <property type="component" value="Unassembled WGS sequence"/>
</dbReference>
<evidence type="ECO:0000256" key="1">
    <source>
        <dbReference type="ARBA" id="ARBA00009374"/>
    </source>
</evidence>
<name>A0ABD3STN4_9LAMI</name>
<keyword evidence="3" id="KW-0863">Zinc-finger</keyword>
<keyword evidence="2" id="KW-0479">Metal-binding</keyword>
<evidence type="ECO:0000313" key="7">
    <source>
        <dbReference type="Proteomes" id="UP001634393"/>
    </source>
</evidence>
<organism evidence="6 7">
    <name type="scientific">Penstemon smallii</name>
    <dbReference type="NCBI Taxonomy" id="265156"/>
    <lineage>
        <taxon>Eukaryota</taxon>
        <taxon>Viridiplantae</taxon>
        <taxon>Streptophyta</taxon>
        <taxon>Embryophyta</taxon>
        <taxon>Tracheophyta</taxon>
        <taxon>Spermatophyta</taxon>
        <taxon>Magnoliopsida</taxon>
        <taxon>eudicotyledons</taxon>
        <taxon>Gunneridae</taxon>
        <taxon>Pentapetalae</taxon>
        <taxon>asterids</taxon>
        <taxon>lamiids</taxon>
        <taxon>Lamiales</taxon>
        <taxon>Plantaginaceae</taxon>
        <taxon>Cheloneae</taxon>
        <taxon>Penstemon</taxon>
    </lineage>
</organism>
<dbReference type="InterPro" id="IPR007650">
    <property type="entry name" value="Zf-FLZ_dom"/>
</dbReference>
<gene>
    <name evidence="6" type="ORF">ACJIZ3_016774</name>
</gene>
<comment type="caution">
    <text evidence="6">The sequence shown here is derived from an EMBL/GenBank/DDBJ whole genome shotgun (WGS) entry which is preliminary data.</text>
</comment>
<evidence type="ECO:0000313" key="6">
    <source>
        <dbReference type="EMBL" id="KAL3827972.1"/>
    </source>
</evidence>
<evidence type="ECO:0000256" key="2">
    <source>
        <dbReference type="ARBA" id="ARBA00022723"/>
    </source>
</evidence>
<accession>A0ABD3STN4</accession>
<sequence length="267" mass="30020">MLRNKSRAVASKQALMADQSSLISPTSPISSFLNSPRFFNIFFSKKAETNSMSPTSILDTKNSSFINPFGYETNQPKPPTQFHKINDNSSKSEPQAIGLALIEEKTEVNNKVLFGSKLNVQIPITNPQSDFGIKTPNSQLLSPFSGTKDFKRQLSLKEMELSEDYTCVISHGPNPKTTHIFENCIVESCSDDDDDDDNTEFSENKKMECDFEINVSNFLSFCHTCKDSLGQGKDIYMYRGEKAFCSQECRGEEMLFEMRNQESGDAI</sequence>
<dbReference type="PANTHER" id="PTHR46443:SF8">
    <property type="entry name" value="ZF-FLZ DOMAIN-CONTAINING PROTEIN-RELATED"/>
    <property type="match status" value="1"/>
</dbReference>
<dbReference type="EMBL" id="JBJXBP010000005">
    <property type="protein sequence ID" value="KAL3827972.1"/>
    <property type="molecule type" value="Genomic_DNA"/>
</dbReference>
<evidence type="ECO:0000256" key="4">
    <source>
        <dbReference type="PROSITE-ProRule" id="PRU01131"/>
    </source>
</evidence>
<evidence type="ECO:0000259" key="5">
    <source>
        <dbReference type="PROSITE" id="PS51795"/>
    </source>
</evidence>